<dbReference type="InterPro" id="IPR029044">
    <property type="entry name" value="Nucleotide-diphossugar_trans"/>
</dbReference>
<evidence type="ECO:0000256" key="9">
    <source>
        <dbReference type="PIRSR" id="PIRSR605027-1"/>
    </source>
</evidence>
<dbReference type="KEGG" id="ehx:EMIHUDRAFT_632224"/>
<dbReference type="PANTHER" id="PTHR10896">
    <property type="entry name" value="GALACTOSYLGALACTOSYLXYLOSYLPROTEIN 3-BETA-GLUCURONOSYLTRANSFERASE BETA-1,3-GLUCURONYLTRANSFERASE"/>
    <property type="match status" value="1"/>
</dbReference>
<evidence type="ECO:0000256" key="8">
    <source>
        <dbReference type="ARBA" id="ARBA00023180"/>
    </source>
</evidence>
<evidence type="ECO:0008006" key="14">
    <source>
        <dbReference type="Google" id="ProtNLM"/>
    </source>
</evidence>
<dbReference type="HOGENOM" id="CLU_045177_3_0_1"/>
<dbReference type="PANTHER" id="PTHR10896:SF65">
    <property type="entry name" value="GALACTOSYLGALACTOSYLXYLOSYLPROTEIN 3-BETA-GLUCURONOSYLTRANSFERASE 3"/>
    <property type="match status" value="1"/>
</dbReference>
<proteinExistence type="inferred from homology"/>
<keyword evidence="5" id="KW-0735">Signal-anchor</keyword>
<dbReference type="GO" id="GO:0046872">
    <property type="term" value="F:metal ion binding"/>
    <property type="evidence" value="ECO:0007669"/>
    <property type="project" value="UniProtKB-KW"/>
</dbReference>
<reference evidence="12" key="2">
    <citation type="submission" date="2024-10" db="UniProtKB">
        <authorList>
            <consortium name="EnsemblProtists"/>
        </authorList>
    </citation>
    <scope>IDENTIFICATION</scope>
</reference>
<keyword evidence="3" id="KW-0808">Transferase</keyword>
<organism evidence="12 13">
    <name type="scientific">Emiliania huxleyi (strain CCMP1516)</name>
    <dbReference type="NCBI Taxonomy" id="280463"/>
    <lineage>
        <taxon>Eukaryota</taxon>
        <taxon>Haptista</taxon>
        <taxon>Haptophyta</taxon>
        <taxon>Prymnesiophyceae</taxon>
        <taxon>Isochrysidales</taxon>
        <taxon>Noelaerhabdaceae</taxon>
        <taxon>Emiliania</taxon>
    </lineage>
</organism>
<comment type="cofactor">
    <cofactor evidence="10">
        <name>Mn(2+)</name>
        <dbReference type="ChEBI" id="CHEBI:29035"/>
    </cofactor>
</comment>
<accession>A0A0D3L1G4</accession>
<keyword evidence="10" id="KW-0464">Manganese</keyword>
<evidence type="ECO:0000313" key="12">
    <source>
        <dbReference type="EnsemblProtists" id="EOD41849"/>
    </source>
</evidence>
<feature type="site" description="Interaction with galactose moiety of substrate glycoprotein" evidence="11">
    <location>
        <position position="174"/>
    </location>
</feature>
<evidence type="ECO:0000256" key="2">
    <source>
        <dbReference type="ARBA" id="ARBA00007706"/>
    </source>
</evidence>
<dbReference type="GO" id="GO:0015018">
    <property type="term" value="F:galactosylgalactosylxylosylprotein 3-beta-glucuronosyltransferase activity"/>
    <property type="evidence" value="ECO:0007669"/>
    <property type="project" value="InterPro"/>
</dbReference>
<keyword evidence="4" id="KW-0812">Transmembrane</keyword>
<dbReference type="InterPro" id="IPR005027">
    <property type="entry name" value="Glyco_trans_43"/>
</dbReference>
<feature type="active site" description="Proton donor/acceptor" evidence="9">
    <location>
        <position position="241"/>
    </location>
</feature>
<dbReference type="AlphaFoldDB" id="A0A0D3L1G4"/>
<dbReference type="eggNOG" id="KOG1476">
    <property type="taxonomic scope" value="Eukaryota"/>
</dbReference>
<evidence type="ECO:0000256" key="6">
    <source>
        <dbReference type="ARBA" id="ARBA00022989"/>
    </source>
</evidence>
<evidence type="ECO:0000256" key="5">
    <source>
        <dbReference type="ARBA" id="ARBA00022968"/>
    </source>
</evidence>
<dbReference type="PaxDb" id="2903-EOD41849"/>
<protein>
    <recommendedName>
        <fullName evidence="14">Glycosyltransferases</fullName>
    </recommendedName>
</protein>
<keyword evidence="10" id="KW-0479">Metal-binding</keyword>
<evidence type="ECO:0000256" key="10">
    <source>
        <dbReference type="PIRSR" id="PIRSR605027-3"/>
    </source>
</evidence>
<reference evidence="13" key="1">
    <citation type="journal article" date="2013" name="Nature">
        <title>Pan genome of the phytoplankton Emiliania underpins its global distribution.</title>
        <authorList>
            <person name="Read B.A."/>
            <person name="Kegel J."/>
            <person name="Klute M.J."/>
            <person name="Kuo A."/>
            <person name="Lefebvre S.C."/>
            <person name="Maumus F."/>
            <person name="Mayer C."/>
            <person name="Miller J."/>
            <person name="Monier A."/>
            <person name="Salamov A."/>
            <person name="Young J."/>
            <person name="Aguilar M."/>
            <person name="Claverie J.M."/>
            <person name="Frickenhaus S."/>
            <person name="Gonzalez K."/>
            <person name="Herman E.K."/>
            <person name="Lin Y.C."/>
            <person name="Napier J."/>
            <person name="Ogata H."/>
            <person name="Sarno A.F."/>
            <person name="Shmutz J."/>
            <person name="Schroeder D."/>
            <person name="de Vargas C."/>
            <person name="Verret F."/>
            <person name="von Dassow P."/>
            <person name="Valentin K."/>
            <person name="Van de Peer Y."/>
            <person name="Wheeler G."/>
            <person name="Dacks J.B."/>
            <person name="Delwiche C.F."/>
            <person name="Dyhrman S.T."/>
            <person name="Glockner G."/>
            <person name="John U."/>
            <person name="Richards T."/>
            <person name="Worden A.Z."/>
            <person name="Zhang X."/>
            <person name="Grigoriev I.V."/>
            <person name="Allen A.E."/>
            <person name="Bidle K."/>
            <person name="Borodovsky M."/>
            <person name="Bowler C."/>
            <person name="Brownlee C."/>
            <person name="Cock J.M."/>
            <person name="Elias M."/>
            <person name="Gladyshev V.N."/>
            <person name="Groth M."/>
            <person name="Guda C."/>
            <person name="Hadaegh A."/>
            <person name="Iglesias-Rodriguez M.D."/>
            <person name="Jenkins J."/>
            <person name="Jones B.M."/>
            <person name="Lawson T."/>
            <person name="Leese F."/>
            <person name="Lindquist E."/>
            <person name="Lobanov A."/>
            <person name="Lomsadze A."/>
            <person name="Malik S.B."/>
            <person name="Marsh M.E."/>
            <person name="Mackinder L."/>
            <person name="Mock T."/>
            <person name="Mueller-Roeber B."/>
            <person name="Pagarete A."/>
            <person name="Parker M."/>
            <person name="Probert I."/>
            <person name="Quesneville H."/>
            <person name="Raines C."/>
            <person name="Rensing S.A."/>
            <person name="Riano-Pachon D.M."/>
            <person name="Richier S."/>
            <person name="Rokitta S."/>
            <person name="Shiraiwa Y."/>
            <person name="Soanes D.M."/>
            <person name="van der Giezen M."/>
            <person name="Wahlund T.M."/>
            <person name="Williams B."/>
            <person name="Wilson W."/>
            <person name="Wolfe G."/>
            <person name="Wurch L.L."/>
        </authorList>
    </citation>
    <scope>NUCLEOTIDE SEQUENCE</scope>
</reference>
<feature type="binding site" evidence="10">
    <location>
        <position position="126"/>
    </location>
    <ligand>
        <name>Mn(2+)</name>
        <dbReference type="ChEBI" id="CHEBI:29035"/>
    </ligand>
</feature>
<comment type="subcellular location">
    <subcellularLocation>
        <location evidence="1">Membrane</location>
        <topology evidence="1">Single-pass type II membrane protein</topology>
    </subcellularLocation>
</comment>
<evidence type="ECO:0000256" key="11">
    <source>
        <dbReference type="PIRSR" id="PIRSR605027-4"/>
    </source>
</evidence>
<dbReference type="Gene3D" id="3.90.550.10">
    <property type="entry name" value="Spore Coat Polysaccharide Biosynthesis Protein SpsA, Chain A"/>
    <property type="match status" value="1"/>
</dbReference>
<dbReference type="SUPFAM" id="SSF53448">
    <property type="entry name" value="Nucleotide-diphospho-sugar transferases"/>
    <property type="match status" value="1"/>
</dbReference>
<dbReference type="EnsemblProtists" id="EOD41849">
    <property type="protein sequence ID" value="EOD41849"/>
    <property type="gene ID" value="EMIHUDRAFT_632224"/>
</dbReference>
<comment type="similarity">
    <text evidence="2">Belongs to the glycosyltransferase 43 family.</text>
</comment>
<dbReference type="Pfam" id="PF03360">
    <property type="entry name" value="Glyco_transf_43"/>
    <property type="match status" value="1"/>
</dbReference>
<dbReference type="GO" id="GO:0005975">
    <property type="term" value="P:carbohydrate metabolic process"/>
    <property type="evidence" value="ECO:0007669"/>
    <property type="project" value="TreeGrafter"/>
</dbReference>
<evidence type="ECO:0000256" key="3">
    <source>
        <dbReference type="ARBA" id="ARBA00022679"/>
    </source>
</evidence>
<name>A0A0D3L1G4_EMIH1</name>
<keyword evidence="6" id="KW-1133">Transmembrane helix</keyword>
<keyword evidence="7" id="KW-0472">Membrane</keyword>
<sequence length="290" mass="32675">MRTIDTIWPHLAAEQRLVAREGPATARAGRRLLLVTTTFPHELQRAKLMHCARLLSTEGRGVLWLVAEDAAAPSPDVSQLLSESGVPHVHLAFGPTRSGGNAQRNVALKYIRDRRLSGVVYNMDDDNAYHPSLWSELRLLGRRRVGIFAVRRSVWLAPACDGYFRGRWTAMTIERPVYNQSTGEFKHFSAGWCSGTKHNWQARMYGARKYCVDMGGFAFDAELLWRVEGEVWSFSRKQGGESELVDKLLGPSGSPAQLQPLANCGMDVLVFHNEYRHFPRPVRFPPARCT</sequence>
<keyword evidence="8" id="KW-0325">Glycoprotein</keyword>
<evidence type="ECO:0000256" key="4">
    <source>
        <dbReference type="ARBA" id="ARBA00022692"/>
    </source>
</evidence>
<dbReference type="GO" id="GO:0000139">
    <property type="term" value="C:Golgi membrane"/>
    <property type="evidence" value="ECO:0007669"/>
    <property type="project" value="TreeGrafter"/>
</dbReference>
<dbReference type="GeneID" id="17287119"/>
<keyword evidence="13" id="KW-1185">Reference proteome</keyword>
<dbReference type="Proteomes" id="UP000013827">
    <property type="component" value="Unassembled WGS sequence"/>
</dbReference>
<dbReference type="STRING" id="2903.R1G7N0"/>
<evidence type="ECO:0000256" key="7">
    <source>
        <dbReference type="ARBA" id="ARBA00023136"/>
    </source>
</evidence>
<evidence type="ECO:0000256" key="1">
    <source>
        <dbReference type="ARBA" id="ARBA00004606"/>
    </source>
</evidence>
<dbReference type="GO" id="GO:0050650">
    <property type="term" value="P:chondroitin sulfate proteoglycan biosynthetic process"/>
    <property type="evidence" value="ECO:0007669"/>
    <property type="project" value="TreeGrafter"/>
</dbReference>
<dbReference type="RefSeq" id="XP_005794278.1">
    <property type="nucleotide sequence ID" value="XM_005794221.1"/>
</dbReference>
<evidence type="ECO:0000313" key="13">
    <source>
        <dbReference type="Proteomes" id="UP000013827"/>
    </source>
</evidence>